<dbReference type="EMBL" id="FZOU01000001">
    <property type="protein sequence ID" value="SNS28738.1"/>
    <property type="molecule type" value="Genomic_DNA"/>
</dbReference>
<gene>
    <name evidence="2" type="ORF">SAMN05421770_101348</name>
</gene>
<keyword evidence="2" id="KW-0418">Kinase</keyword>
<keyword evidence="2" id="KW-0808">Transferase</keyword>
<dbReference type="PROSITE" id="PS01125">
    <property type="entry name" value="ROK"/>
    <property type="match status" value="1"/>
</dbReference>
<dbReference type="SUPFAM" id="SSF46785">
    <property type="entry name" value="Winged helix' DNA-binding domain"/>
    <property type="match status" value="1"/>
</dbReference>
<dbReference type="SUPFAM" id="SSF53067">
    <property type="entry name" value="Actin-like ATPase domain"/>
    <property type="match status" value="1"/>
</dbReference>
<dbReference type="OrthoDB" id="9796533at2"/>
<evidence type="ECO:0000256" key="1">
    <source>
        <dbReference type="ARBA" id="ARBA00006479"/>
    </source>
</evidence>
<dbReference type="InterPro" id="IPR043129">
    <property type="entry name" value="ATPase_NBD"/>
</dbReference>
<name>A0A239D9L9_9BACT</name>
<dbReference type="AlphaFoldDB" id="A0A239D9L9"/>
<accession>A0A239D9L9</accession>
<protein>
    <submittedName>
        <fullName evidence="2">Sugar kinase of the NBD/HSP70 family, may contain an N-terminal HTH domain</fullName>
    </submittedName>
</protein>
<sequence length="394" mass="42334">MNPEDRNSTRPGDFEPLAAELARRHNRDLLLQLIRLRQPLSRADLARDSGIRPSTVSVVVDELKAEGWVVEGGSVARPRGRRPTMLSLNDRIGVLVADVHPRRAVVALLDLPGRLLARRIIPLASQPLRAIQAMTECMSAMRAEHAAMTIKGIGVSLPGRIDPATQHLVFAPNLNWVNLDIRAAFEERMKLPVELENDANGCLLSELWFGRMQGVRDAVLVAIDEGVGTALMTNGRLVRGHSGMAGEFGHIQLDPAGPLCGCGQQGCWETLASSSAALRYYAELAPEAATPDVTGLMHLAEEGDPQALAALTRQAEYIGKGLRLLTASLAPETILLTGEITSLWSIFGKVIEANLATNLLGGIAPRLAPAADAESARLRGAAVVLLQRVIGQML</sequence>
<dbReference type="InterPro" id="IPR036388">
    <property type="entry name" value="WH-like_DNA-bd_sf"/>
</dbReference>
<keyword evidence="3" id="KW-1185">Reference proteome</keyword>
<proteinExistence type="inferred from homology"/>
<dbReference type="InterPro" id="IPR000600">
    <property type="entry name" value="ROK"/>
</dbReference>
<dbReference type="Pfam" id="PF00480">
    <property type="entry name" value="ROK"/>
    <property type="match status" value="1"/>
</dbReference>
<dbReference type="RefSeq" id="WP_089406653.1">
    <property type="nucleotide sequence ID" value="NZ_FZOU01000001.1"/>
</dbReference>
<dbReference type="Gene3D" id="3.30.420.40">
    <property type="match status" value="2"/>
</dbReference>
<reference evidence="2 3" key="1">
    <citation type="submission" date="2017-06" db="EMBL/GenBank/DDBJ databases">
        <authorList>
            <person name="Kim H.J."/>
            <person name="Triplett B.A."/>
        </authorList>
    </citation>
    <scope>NUCLEOTIDE SEQUENCE [LARGE SCALE GENOMIC DNA]</scope>
    <source>
        <strain evidence="2 3">DSM 18704</strain>
    </source>
</reference>
<organism evidence="2 3">
    <name type="scientific">Granulicella rosea</name>
    <dbReference type="NCBI Taxonomy" id="474952"/>
    <lineage>
        <taxon>Bacteria</taxon>
        <taxon>Pseudomonadati</taxon>
        <taxon>Acidobacteriota</taxon>
        <taxon>Terriglobia</taxon>
        <taxon>Terriglobales</taxon>
        <taxon>Acidobacteriaceae</taxon>
        <taxon>Granulicella</taxon>
    </lineage>
</organism>
<dbReference type="GO" id="GO:0016301">
    <property type="term" value="F:kinase activity"/>
    <property type="evidence" value="ECO:0007669"/>
    <property type="project" value="UniProtKB-KW"/>
</dbReference>
<dbReference type="InterPro" id="IPR036390">
    <property type="entry name" value="WH_DNA-bd_sf"/>
</dbReference>
<dbReference type="InterPro" id="IPR049874">
    <property type="entry name" value="ROK_cs"/>
</dbReference>
<dbReference type="Gene3D" id="1.10.10.10">
    <property type="entry name" value="Winged helix-like DNA-binding domain superfamily/Winged helix DNA-binding domain"/>
    <property type="match status" value="1"/>
</dbReference>
<evidence type="ECO:0000313" key="3">
    <source>
        <dbReference type="Proteomes" id="UP000198356"/>
    </source>
</evidence>
<dbReference type="PANTHER" id="PTHR18964:SF149">
    <property type="entry name" value="BIFUNCTIONAL UDP-N-ACETYLGLUCOSAMINE 2-EPIMERASE_N-ACETYLMANNOSAMINE KINASE"/>
    <property type="match status" value="1"/>
</dbReference>
<comment type="similarity">
    <text evidence="1">Belongs to the ROK (NagC/XylR) family.</text>
</comment>
<dbReference type="PANTHER" id="PTHR18964">
    <property type="entry name" value="ROK (REPRESSOR, ORF, KINASE) FAMILY"/>
    <property type="match status" value="1"/>
</dbReference>
<evidence type="ECO:0000313" key="2">
    <source>
        <dbReference type="EMBL" id="SNS28738.1"/>
    </source>
</evidence>
<dbReference type="Proteomes" id="UP000198356">
    <property type="component" value="Unassembled WGS sequence"/>
</dbReference>